<evidence type="ECO:0000313" key="5">
    <source>
        <dbReference type="Proteomes" id="UP000292580"/>
    </source>
</evidence>
<dbReference type="EMBL" id="PGCL01000003">
    <property type="protein sequence ID" value="TAJ44287.1"/>
    <property type="molecule type" value="Genomic_DNA"/>
</dbReference>
<sequence>MRTAADLRATLRRIDGRGYGAYKDCAGAYAFEGHTLFIDHVQGDPFAAPSRVRVRIPASRAGFPAHCSGTPERAVAFRDFLARSVSGALRRHGGRRRGSGKSGEIAIARPGQEVLERSSVVLTAEGDIEVRILVGLPARGRTVLGREAEAIFFEDIPALVTAALLYGSIDADLLDRHLAVAEDAAALREALTPLGLVAFVADGAVLPRRSGVDERPLEGAVPFESPPSLRVEIDLPNAGRVTGMGVPEGITLIVGGGFHGKSTLLRSIERGVYTHIPGDGREYVAAAPSTVKIRAEDGRRVEGVDISPFIAGLPDGRDTRAFSTENASGSTSQAANIMEALEMGAGVLLIDEDTAATNMMIRDRRMQDLVADDMEPITPFIDRAQALYGDLGVSTVLVIGGSGDYFDIADTVVCMAAYRPEDATERAAAIAGRYASGRTAPTEDGFGAFRHRIPEAASIDASKGRREAKVAADGVRGIRFGVHEIDLSAVPQVVDPAQTTAIAHAILRARRLMDGRRSLREVVEGVMAEVERDGPDALTPHPSGGLAVFRPYELAAAINRLRTLRVGQRE</sequence>
<evidence type="ECO:0000259" key="1">
    <source>
        <dbReference type="Pfam" id="PF09818"/>
    </source>
</evidence>
<reference evidence="4 5" key="1">
    <citation type="submission" date="2017-11" db="EMBL/GenBank/DDBJ databases">
        <title>Isolation and Characterization of Methanofollis Species from Methane Seep Offshore SW Taiwan.</title>
        <authorList>
            <person name="Teng N.-H."/>
            <person name="Lai M.-C."/>
            <person name="Chen S.-C."/>
        </authorList>
    </citation>
    <scope>NUCLEOTIDE SEQUENCE [LARGE SCALE GENOMIC DNA]</scope>
    <source>
        <strain evidence="4 5">FWC-SCC2</strain>
    </source>
</reference>
<feature type="domain" description="MRB1590-like C-terminal" evidence="3">
    <location>
        <begin position="469"/>
        <end position="566"/>
    </location>
</feature>
<proteinExistence type="predicted"/>
<dbReference type="InterPro" id="IPR046833">
    <property type="entry name" value="ABC_N"/>
</dbReference>
<dbReference type="Proteomes" id="UP000292580">
    <property type="component" value="Unassembled WGS sequence"/>
</dbReference>
<dbReference type="AlphaFoldDB" id="A0A483CN18"/>
<dbReference type="Pfam" id="PF21117">
    <property type="entry name" value="MRB1590_C"/>
    <property type="match status" value="1"/>
</dbReference>
<evidence type="ECO:0000259" key="3">
    <source>
        <dbReference type="Pfam" id="PF21117"/>
    </source>
</evidence>
<dbReference type="InterPro" id="IPR046834">
    <property type="entry name" value="ABC_ATPase_C"/>
</dbReference>
<dbReference type="InterPro" id="IPR027417">
    <property type="entry name" value="P-loop_NTPase"/>
</dbReference>
<evidence type="ECO:0000313" key="4">
    <source>
        <dbReference type="EMBL" id="TAJ44287.1"/>
    </source>
</evidence>
<gene>
    <name evidence="4" type="ORF">CUJ86_07840</name>
</gene>
<dbReference type="SUPFAM" id="SSF52540">
    <property type="entry name" value="P-loop containing nucleoside triphosphate hydrolases"/>
    <property type="match status" value="1"/>
</dbReference>
<accession>A0A483CN18</accession>
<dbReference type="Pfam" id="PF09818">
    <property type="entry name" value="ABC_ATPase"/>
    <property type="match status" value="1"/>
</dbReference>
<organism evidence="4 5">
    <name type="scientific">Methanofollis fontis</name>
    <dbReference type="NCBI Taxonomy" id="2052832"/>
    <lineage>
        <taxon>Archaea</taxon>
        <taxon>Methanobacteriati</taxon>
        <taxon>Methanobacteriota</taxon>
        <taxon>Stenosarchaea group</taxon>
        <taxon>Methanomicrobia</taxon>
        <taxon>Methanomicrobiales</taxon>
        <taxon>Methanomicrobiaceae</taxon>
        <taxon>Methanofollis</taxon>
    </lineage>
</organism>
<evidence type="ECO:0000259" key="2">
    <source>
        <dbReference type="Pfam" id="PF20446"/>
    </source>
</evidence>
<dbReference type="Pfam" id="PF20446">
    <property type="entry name" value="ABC_N"/>
    <property type="match status" value="1"/>
</dbReference>
<keyword evidence="5" id="KW-1185">Reference proteome</keyword>
<feature type="domain" description="ATPase of the ABC class C-terminal" evidence="1">
    <location>
        <begin position="172"/>
        <end position="451"/>
    </location>
</feature>
<dbReference type="InterPro" id="IPR049069">
    <property type="entry name" value="MRB1590-like_C"/>
</dbReference>
<protein>
    <submittedName>
        <fullName evidence="4">ATPase</fullName>
    </submittedName>
</protein>
<dbReference type="InterPro" id="IPR019195">
    <property type="entry name" value="ABC_ATPase_put"/>
</dbReference>
<dbReference type="PANTHER" id="PTHR38149">
    <property type="entry name" value="ATPASE"/>
    <property type="match status" value="1"/>
</dbReference>
<name>A0A483CN18_9EURY</name>
<dbReference type="PANTHER" id="PTHR38149:SF1">
    <property type="entry name" value="ATPASE"/>
    <property type="match status" value="1"/>
</dbReference>
<comment type="caution">
    <text evidence="4">The sequence shown here is derived from an EMBL/GenBank/DDBJ whole genome shotgun (WGS) entry which is preliminary data.</text>
</comment>
<feature type="domain" description="ATPase of the ABC class N-terminal" evidence="2">
    <location>
        <begin position="6"/>
        <end position="166"/>
    </location>
</feature>